<comment type="caution">
    <text evidence="2">The sequence shown here is derived from an EMBL/GenBank/DDBJ whole genome shotgun (WGS) entry which is preliminary data.</text>
</comment>
<evidence type="ECO:0000313" key="2">
    <source>
        <dbReference type="EMBL" id="MCH4293054.1"/>
    </source>
</evidence>
<name>A0AAJ1BFR7_9GAMM</name>
<sequence length="111" mass="12186">MANLFSPLPSDLANEVFETLASSSGCRIERIVSLGHSTAEGQWYDQDDHEWVILLSGSAVLAYEDGSRLTLAPGDYVNIPAHVRHRVEATAEDIPSVWLAVFYRPSGAVDR</sequence>
<dbReference type="Proteomes" id="UP001297581">
    <property type="component" value="Unassembled WGS sequence"/>
</dbReference>
<dbReference type="InterPro" id="IPR014710">
    <property type="entry name" value="RmlC-like_jellyroll"/>
</dbReference>
<proteinExistence type="predicted"/>
<dbReference type="Gene3D" id="2.60.120.10">
    <property type="entry name" value="Jelly Rolls"/>
    <property type="match status" value="1"/>
</dbReference>
<feature type="domain" description="Cupin type-2" evidence="1">
    <location>
        <begin position="40"/>
        <end position="102"/>
    </location>
</feature>
<dbReference type="AlphaFoldDB" id="A0AAJ1BFR7"/>
<protein>
    <submittedName>
        <fullName evidence="2">Cupin domain-containing protein</fullName>
    </submittedName>
</protein>
<dbReference type="InterPro" id="IPR013096">
    <property type="entry name" value="Cupin_2"/>
</dbReference>
<gene>
    <name evidence="2" type="ORF">MJ923_01885</name>
</gene>
<dbReference type="SUPFAM" id="SSF51182">
    <property type="entry name" value="RmlC-like cupins"/>
    <property type="match status" value="1"/>
</dbReference>
<evidence type="ECO:0000313" key="3">
    <source>
        <dbReference type="Proteomes" id="UP001297581"/>
    </source>
</evidence>
<dbReference type="RefSeq" id="WP_240589670.1">
    <property type="nucleotide sequence ID" value="NZ_JAKUDL010000001.1"/>
</dbReference>
<dbReference type="EMBL" id="JAKUDL010000001">
    <property type="protein sequence ID" value="MCH4293054.1"/>
    <property type="molecule type" value="Genomic_DNA"/>
</dbReference>
<dbReference type="Pfam" id="PF07883">
    <property type="entry name" value="Cupin_2"/>
    <property type="match status" value="1"/>
</dbReference>
<evidence type="ECO:0000259" key="1">
    <source>
        <dbReference type="Pfam" id="PF07883"/>
    </source>
</evidence>
<organism evidence="2 3">
    <name type="scientific">Shewanella zhuhaiensis</name>
    <dbReference type="NCBI Taxonomy" id="2919576"/>
    <lineage>
        <taxon>Bacteria</taxon>
        <taxon>Pseudomonadati</taxon>
        <taxon>Pseudomonadota</taxon>
        <taxon>Gammaproteobacteria</taxon>
        <taxon>Alteromonadales</taxon>
        <taxon>Shewanellaceae</taxon>
        <taxon>Shewanella</taxon>
    </lineage>
</organism>
<reference evidence="2 3" key="1">
    <citation type="submission" date="2022-02" db="EMBL/GenBank/DDBJ databases">
        <title>The genome sequence of Shewanella sp. 3B26.</title>
        <authorList>
            <person name="Du J."/>
        </authorList>
    </citation>
    <scope>NUCLEOTIDE SEQUENCE [LARGE SCALE GENOMIC DNA]</scope>
    <source>
        <strain evidence="2 3">3B26</strain>
    </source>
</reference>
<dbReference type="InterPro" id="IPR011051">
    <property type="entry name" value="RmlC_Cupin_sf"/>
</dbReference>
<accession>A0AAJ1BFR7</accession>
<keyword evidence="3" id="KW-1185">Reference proteome</keyword>
<dbReference type="CDD" id="cd06981">
    <property type="entry name" value="cupin_reut_a1446"/>
    <property type="match status" value="1"/>
</dbReference>